<evidence type="ECO:0000313" key="2">
    <source>
        <dbReference type="EMBL" id="RCG18237.1"/>
    </source>
</evidence>
<evidence type="ECO:0000256" key="1">
    <source>
        <dbReference type="SAM" id="MobiDB-lite"/>
    </source>
</evidence>
<gene>
    <name evidence="2" type="ORF">DQ384_39280</name>
</gene>
<dbReference type="OrthoDB" id="9804380at2"/>
<organism evidence="2 3">
    <name type="scientific">Sphaerisporangium album</name>
    <dbReference type="NCBI Taxonomy" id="509200"/>
    <lineage>
        <taxon>Bacteria</taxon>
        <taxon>Bacillati</taxon>
        <taxon>Actinomycetota</taxon>
        <taxon>Actinomycetes</taxon>
        <taxon>Streptosporangiales</taxon>
        <taxon>Streptosporangiaceae</taxon>
        <taxon>Sphaerisporangium</taxon>
    </lineage>
</organism>
<reference evidence="2 3" key="1">
    <citation type="submission" date="2018-06" db="EMBL/GenBank/DDBJ databases">
        <title>Sphaerisporangium craniellae sp. nov., isolated from a marine sponge in the South China Sea.</title>
        <authorList>
            <person name="Li L."/>
        </authorList>
    </citation>
    <scope>NUCLEOTIDE SEQUENCE [LARGE SCALE GENOMIC DNA]</scope>
    <source>
        <strain evidence="2 3">CCTCC AA 208026</strain>
    </source>
</reference>
<dbReference type="RefSeq" id="WP_114033975.1">
    <property type="nucleotide sequence ID" value="NZ_QOIL01000038.1"/>
</dbReference>
<keyword evidence="3" id="KW-1185">Reference proteome</keyword>
<accession>A0A367ELG7</accession>
<name>A0A367ELG7_9ACTN</name>
<dbReference type="SUPFAM" id="SSF52540">
    <property type="entry name" value="P-loop containing nucleoside triphosphate hydrolases"/>
    <property type="match status" value="1"/>
</dbReference>
<protein>
    <submittedName>
        <fullName evidence="2">Uncharacterized protein</fullName>
    </submittedName>
</protein>
<dbReference type="InterPro" id="IPR027417">
    <property type="entry name" value="P-loop_NTPase"/>
</dbReference>
<comment type="caution">
    <text evidence="2">The sequence shown here is derived from an EMBL/GenBank/DDBJ whole genome shotgun (WGS) entry which is preliminary data.</text>
</comment>
<feature type="region of interest" description="Disordered" evidence="1">
    <location>
        <begin position="481"/>
        <end position="512"/>
    </location>
</feature>
<dbReference type="Gene3D" id="3.40.50.300">
    <property type="entry name" value="P-loop containing nucleotide triphosphate hydrolases"/>
    <property type="match status" value="1"/>
</dbReference>
<dbReference type="Proteomes" id="UP000253094">
    <property type="component" value="Unassembled WGS sequence"/>
</dbReference>
<dbReference type="AlphaFoldDB" id="A0A367ELG7"/>
<dbReference type="Gene3D" id="1.10.8.730">
    <property type="match status" value="1"/>
</dbReference>
<dbReference type="EMBL" id="QOIL01000038">
    <property type="protein sequence ID" value="RCG18237.1"/>
    <property type="molecule type" value="Genomic_DNA"/>
</dbReference>
<evidence type="ECO:0000313" key="3">
    <source>
        <dbReference type="Proteomes" id="UP000253094"/>
    </source>
</evidence>
<proteinExistence type="predicted"/>
<sequence>MKIRRTPPPGPVTAVQAADVTALPAPARPRRARPGPAQAIERLPGVLGDGALRPMSGRQLRRLRLTPHQATSDVLQAVFPWMADSGVGALGQLVGHNLLGGGAFCHDPWEWYDAGIVTNPNAMMFGEIGSRKSTLVKCMIARGYEFGRDAFITDVKDEYSDLARFLGAEPVVLGPGLPARLNPFDAGEEWEDHRDTVAERQLAMLVALATAVLDRPLTQAELTLCKIAVAEVTDAGIQLRGDGTGSLTPADRLRVPVLPEVVDVMLAPSLRLIDQLPISREELREKTADLIMGFQRLMDGDLRGMFDEPTNIDAGPRSRLIVINLSHILAQRRSALPLVRICATSWLQSALSRRDGRRRFVLADEAWADLTLGTLRWYQAMIKLARRDLVSNWLVLHKPGDLLTAGDAGSEREALAMSLIADTGTVVLYRQKPQQMDLCRTYFGVNTAEEQILRRLRPGVGLWKVHDNRSYVVQHVRSPAEARFTHTDHQPATPTDGGAGDQPVPAAGTGQR</sequence>